<dbReference type="AlphaFoldDB" id="A0A7R9J0L3"/>
<reference evidence="2" key="1">
    <citation type="submission" date="2020-11" db="EMBL/GenBank/DDBJ databases">
        <authorList>
            <person name="Tran Van P."/>
        </authorList>
    </citation>
    <scope>NUCLEOTIDE SEQUENCE</scope>
</reference>
<dbReference type="SMART" id="SM00228">
    <property type="entry name" value="PDZ"/>
    <property type="match status" value="1"/>
</dbReference>
<dbReference type="InterPro" id="IPR041489">
    <property type="entry name" value="PDZ_6"/>
</dbReference>
<protein>
    <submittedName>
        <fullName evidence="2">(California timema) hypothetical protein</fullName>
    </submittedName>
</protein>
<dbReference type="InterPro" id="IPR036034">
    <property type="entry name" value="PDZ_sf"/>
</dbReference>
<dbReference type="Gene3D" id="2.30.42.10">
    <property type="match status" value="1"/>
</dbReference>
<organism evidence="2">
    <name type="scientific">Timema californicum</name>
    <name type="common">California timema</name>
    <name type="synonym">Walking stick</name>
    <dbReference type="NCBI Taxonomy" id="61474"/>
    <lineage>
        <taxon>Eukaryota</taxon>
        <taxon>Metazoa</taxon>
        <taxon>Ecdysozoa</taxon>
        <taxon>Arthropoda</taxon>
        <taxon>Hexapoda</taxon>
        <taxon>Insecta</taxon>
        <taxon>Pterygota</taxon>
        <taxon>Neoptera</taxon>
        <taxon>Polyneoptera</taxon>
        <taxon>Phasmatodea</taxon>
        <taxon>Timematodea</taxon>
        <taxon>Timematoidea</taxon>
        <taxon>Timematidae</taxon>
        <taxon>Timema</taxon>
    </lineage>
</organism>
<evidence type="ECO:0000313" key="2">
    <source>
        <dbReference type="EMBL" id="CAD7570193.1"/>
    </source>
</evidence>
<dbReference type="EMBL" id="OE179943">
    <property type="protein sequence ID" value="CAD7570193.1"/>
    <property type="molecule type" value="Genomic_DNA"/>
</dbReference>
<evidence type="ECO:0000259" key="1">
    <source>
        <dbReference type="PROSITE" id="PS50106"/>
    </source>
</evidence>
<proteinExistence type="predicted"/>
<dbReference type="SUPFAM" id="SSF50156">
    <property type="entry name" value="PDZ domain-like"/>
    <property type="match status" value="1"/>
</dbReference>
<dbReference type="PROSITE" id="PS50106">
    <property type="entry name" value="PDZ"/>
    <property type="match status" value="1"/>
</dbReference>
<accession>A0A7R9J0L3</accession>
<name>A0A7R9J0L3_TIMCA</name>
<sequence length="227" mass="24672">MVVIWGLQMGRVGVRGKGCSGNVDVEPVKRYSGVPSDHRGPQKPCRRSRLYLFLFPECLARLAAMQSRGEGRPTLRLCEVMRGSDGACGFHLSRTQWDPYPWVSGVEGGSAADASGLVAGDCVLEVNGEDVLGQRIGQVADKVRARAGTLSLLLWNPGSDPHATTAISVELTPFKTHCFTDNMKSLEIKPGTTGSVAKNFDHSLSLEKRKRRDVKTRRAGVVDYSSD</sequence>
<dbReference type="Pfam" id="PF17820">
    <property type="entry name" value="PDZ_6"/>
    <property type="match status" value="1"/>
</dbReference>
<feature type="domain" description="PDZ" evidence="1">
    <location>
        <begin position="77"/>
        <end position="158"/>
    </location>
</feature>
<dbReference type="InterPro" id="IPR001478">
    <property type="entry name" value="PDZ"/>
</dbReference>
<gene>
    <name evidence="2" type="ORF">TCMB3V08_LOCUS2898</name>
</gene>